<reference evidence="5 6" key="1">
    <citation type="submission" date="2023-05" db="EMBL/GenBank/DDBJ databases">
        <title>Chelatococcus sp. nov., a moderately thermophilic bacterium isolated from hot spring microbial mat.</title>
        <authorList>
            <person name="Hu C.-J."/>
            <person name="Li W.-J."/>
        </authorList>
    </citation>
    <scope>NUCLEOTIDE SEQUENCE [LARGE SCALE GENOMIC DNA]</scope>
    <source>
        <strain evidence="5 6">SYSU G07232</strain>
    </source>
</reference>
<dbReference type="PRINTS" id="PR00038">
    <property type="entry name" value="HTHLUXR"/>
</dbReference>
<evidence type="ECO:0000256" key="3">
    <source>
        <dbReference type="ARBA" id="ARBA00023163"/>
    </source>
</evidence>
<dbReference type="PROSITE" id="PS50043">
    <property type="entry name" value="HTH_LUXR_2"/>
    <property type="match status" value="1"/>
</dbReference>
<evidence type="ECO:0000313" key="5">
    <source>
        <dbReference type="EMBL" id="MDJ1156810.1"/>
    </source>
</evidence>
<dbReference type="RefSeq" id="WP_283738808.1">
    <property type="nucleotide sequence ID" value="NZ_JASJEV010000001.1"/>
</dbReference>
<gene>
    <name evidence="5" type="ORF">QNA08_00940</name>
</gene>
<keyword evidence="3" id="KW-0804">Transcription</keyword>
<keyword evidence="6" id="KW-1185">Reference proteome</keyword>
<evidence type="ECO:0000259" key="4">
    <source>
        <dbReference type="PROSITE" id="PS50043"/>
    </source>
</evidence>
<dbReference type="InterPro" id="IPR000792">
    <property type="entry name" value="Tscrpt_reg_LuxR_C"/>
</dbReference>
<proteinExistence type="predicted"/>
<dbReference type="CDD" id="cd06170">
    <property type="entry name" value="LuxR_C_like"/>
    <property type="match status" value="1"/>
</dbReference>
<protein>
    <submittedName>
        <fullName evidence="5">Helix-turn-helix transcriptional regulator</fullName>
    </submittedName>
</protein>
<dbReference type="SUPFAM" id="SSF46894">
    <property type="entry name" value="C-terminal effector domain of the bipartite response regulators"/>
    <property type="match status" value="1"/>
</dbReference>
<dbReference type="InterPro" id="IPR016032">
    <property type="entry name" value="Sig_transdc_resp-reg_C-effctor"/>
</dbReference>
<dbReference type="Proteomes" id="UP001321492">
    <property type="component" value="Unassembled WGS sequence"/>
</dbReference>
<dbReference type="Pfam" id="PF00196">
    <property type="entry name" value="GerE"/>
    <property type="match status" value="1"/>
</dbReference>
<keyword evidence="2" id="KW-0238">DNA-binding</keyword>
<evidence type="ECO:0000313" key="6">
    <source>
        <dbReference type="Proteomes" id="UP001321492"/>
    </source>
</evidence>
<name>A0ABT7ABR9_9HYPH</name>
<feature type="domain" description="HTH luxR-type" evidence="4">
    <location>
        <begin position="65"/>
        <end position="130"/>
    </location>
</feature>
<organism evidence="5 6">
    <name type="scientific">Chelatococcus albus</name>
    <dbReference type="NCBI Taxonomy" id="3047466"/>
    <lineage>
        <taxon>Bacteria</taxon>
        <taxon>Pseudomonadati</taxon>
        <taxon>Pseudomonadota</taxon>
        <taxon>Alphaproteobacteria</taxon>
        <taxon>Hyphomicrobiales</taxon>
        <taxon>Chelatococcaceae</taxon>
        <taxon>Chelatococcus</taxon>
    </lineage>
</organism>
<accession>A0ABT7ABR9</accession>
<sequence>MQPVQVMASPSSRSVEALARFSLAGAECLVVDLDQTRDGADTFLGTFMMAGHRYAVLRSNRSPASPDVIEVLTPRELQIALLVAAGNQNKEIAQSLRISFHTVRVHVGRIYAKLGLHKQTELAALIAAKFGNGTVVLRE</sequence>
<dbReference type="SMART" id="SM00421">
    <property type="entry name" value="HTH_LUXR"/>
    <property type="match status" value="1"/>
</dbReference>
<dbReference type="EMBL" id="JASJEV010000001">
    <property type="protein sequence ID" value="MDJ1156810.1"/>
    <property type="molecule type" value="Genomic_DNA"/>
</dbReference>
<dbReference type="Gene3D" id="1.10.10.10">
    <property type="entry name" value="Winged helix-like DNA-binding domain superfamily/Winged helix DNA-binding domain"/>
    <property type="match status" value="1"/>
</dbReference>
<evidence type="ECO:0000256" key="1">
    <source>
        <dbReference type="ARBA" id="ARBA00023015"/>
    </source>
</evidence>
<comment type="caution">
    <text evidence="5">The sequence shown here is derived from an EMBL/GenBank/DDBJ whole genome shotgun (WGS) entry which is preliminary data.</text>
</comment>
<dbReference type="InterPro" id="IPR036388">
    <property type="entry name" value="WH-like_DNA-bd_sf"/>
</dbReference>
<dbReference type="PROSITE" id="PS00622">
    <property type="entry name" value="HTH_LUXR_1"/>
    <property type="match status" value="1"/>
</dbReference>
<dbReference type="PANTHER" id="PTHR44688">
    <property type="entry name" value="DNA-BINDING TRANSCRIPTIONAL ACTIVATOR DEVR_DOSR"/>
    <property type="match status" value="1"/>
</dbReference>
<evidence type="ECO:0000256" key="2">
    <source>
        <dbReference type="ARBA" id="ARBA00023125"/>
    </source>
</evidence>
<dbReference type="PANTHER" id="PTHR44688:SF16">
    <property type="entry name" value="DNA-BINDING TRANSCRIPTIONAL ACTIVATOR DEVR_DOSR"/>
    <property type="match status" value="1"/>
</dbReference>
<keyword evidence="1" id="KW-0805">Transcription regulation</keyword>